<dbReference type="Gene3D" id="3.40.50.300">
    <property type="entry name" value="P-loop containing nucleotide triphosphate hydrolases"/>
    <property type="match status" value="1"/>
</dbReference>
<dbReference type="SUPFAM" id="SSF52540">
    <property type="entry name" value="P-loop containing nucleoside triphosphate hydrolases"/>
    <property type="match status" value="1"/>
</dbReference>
<evidence type="ECO:0000313" key="7">
    <source>
        <dbReference type="Proteomes" id="UP000321595"/>
    </source>
</evidence>
<dbReference type="GO" id="GO:0003677">
    <property type="term" value="F:DNA binding"/>
    <property type="evidence" value="ECO:0007669"/>
    <property type="project" value="InterPro"/>
</dbReference>
<evidence type="ECO:0000256" key="2">
    <source>
        <dbReference type="ARBA" id="ARBA00022741"/>
    </source>
</evidence>
<keyword evidence="7" id="KW-1185">Reference proteome</keyword>
<dbReference type="Pfam" id="PF12728">
    <property type="entry name" value="HTH_17"/>
    <property type="match status" value="1"/>
</dbReference>
<dbReference type="SUPFAM" id="SSF46955">
    <property type="entry name" value="Putative DNA-binding domain"/>
    <property type="match status" value="1"/>
</dbReference>
<keyword evidence="3" id="KW-0067">ATP-binding</keyword>
<dbReference type="GO" id="GO:0005524">
    <property type="term" value="F:ATP binding"/>
    <property type="evidence" value="ECO:0007669"/>
    <property type="project" value="UniProtKB-KW"/>
</dbReference>
<comment type="similarity">
    <text evidence="1">Belongs to the GSP E family.</text>
</comment>
<dbReference type="InterPro" id="IPR001482">
    <property type="entry name" value="T2SS/T4SS_dom"/>
</dbReference>
<keyword evidence="2" id="KW-0547">Nucleotide-binding</keyword>
<dbReference type="InterPro" id="IPR010093">
    <property type="entry name" value="SinI_DNA-bd"/>
</dbReference>
<dbReference type="Proteomes" id="UP000321595">
    <property type="component" value="Chromosome"/>
</dbReference>
<evidence type="ECO:0000259" key="5">
    <source>
        <dbReference type="Pfam" id="PF12728"/>
    </source>
</evidence>
<gene>
    <name evidence="6" type="ORF">FRD01_22715</name>
</gene>
<proteinExistence type="inferred from homology"/>
<organism evidence="6 7">
    <name type="scientific">Microvenator marinus</name>
    <dbReference type="NCBI Taxonomy" id="2600177"/>
    <lineage>
        <taxon>Bacteria</taxon>
        <taxon>Deltaproteobacteria</taxon>
        <taxon>Bradymonadales</taxon>
        <taxon>Microvenatoraceae</taxon>
        <taxon>Microvenator</taxon>
    </lineage>
</organism>
<name>A0A5B8Y0X0_9DELT</name>
<dbReference type="InterPro" id="IPR009061">
    <property type="entry name" value="DNA-bd_dom_put_sf"/>
</dbReference>
<dbReference type="OrthoDB" id="9800023at2"/>
<dbReference type="GO" id="GO:0005886">
    <property type="term" value="C:plasma membrane"/>
    <property type="evidence" value="ECO:0007669"/>
    <property type="project" value="TreeGrafter"/>
</dbReference>
<dbReference type="InterPro" id="IPR041657">
    <property type="entry name" value="HTH_17"/>
</dbReference>
<feature type="domain" description="Bacterial type II secretion system protein E" evidence="4">
    <location>
        <begin position="88"/>
        <end position="338"/>
    </location>
</feature>
<accession>A0A5B8Y0X0</accession>
<dbReference type="Gene3D" id="3.30.450.90">
    <property type="match status" value="1"/>
</dbReference>
<evidence type="ECO:0000256" key="1">
    <source>
        <dbReference type="ARBA" id="ARBA00006611"/>
    </source>
</evidence>
<dbReference type="KEGG" id="bbae:FRD01_22715"/>
<dbReference type="GO" id="GO:0016887">
    <property type="term" value="F:ATP hydrolysis activity"/>
    <property type="evidence" value="ECO:0007669"/>
    <property type="project" value="TreeGrafter"/>
</dbReference>
<sequence length="376" mass="42793">MIVMSIYMTFEEAAEFLNTSRSTLYRWLREERVPAHKMGRQWRFLRDELEAFSRGDVPMNNLSELAKLLRDRNQEEDEMQMTHPSEISNGLIWDALDHGASVIHIDPKGSSHQVRYRTDKGLETLFELPALTFESLDSEWTKSSKPVRGDLKRRLFLERDQKGKTDRVQVRYQKLETLAGSRVVLRLLPENTFAMEVDVIAPEAEDAQTLRKWMNATHGLVLISGRSGSGKTTTAYVCLNELAQAKDKVIFTIEDPIGTYIPDVNQLEVDLNDERAYREAFSAVFDSDVDVLFISSTIASRHRQTMWRSALSAAESGHLVFVQMEADSAEDAVARMRAEVDGPLDDVLVGAVWQELVEKKGGGRKARYEFFEGPSR</sequence>
<dbReference type="PANTHER" id="PTHR30258:SF2">
    <property type="entry name" value="COMG OPERON PROTEIN 1"/>
    <property type="match status" value="1"/>
</dbReference>
<evidence type="ECO:0000256" key="3">
    <source>
        <dbReference type="ARBA" id="ARBA00022840"/>
    </source>
</evidence>
<dbReference type="NCBIfam" id="TIGR01764">
    <property type="entry name" value="excise"/>
    <property type="match status" value="1"/>
</dbReference>
<dbReference type="InterPro" id="IPR027417">
    <property type="entry name" value="P-loop_NTPase"/>
</dbReference>
<evidence type="ECO:0000313" key="6">
    <source>
        <dbReference type="EMBL" id="QED29993.1"/>
    </source>
</evidence>
<reference evidence="6 7" key="1">
    <citation type="submission" date="2019-08" db="EMBL/GenBank/DDBJ databases">
        <authorList>
            <person name="Liang Q."/>
        </authorList>
    </citation>
    <scope>NUCLEOTIDE SEQUENCE [LARGE SCALE GENOMIC DNA]</scope>
    <source>
        <strain evidence="6 7">V1718</strain>
    </source>
</reference>
<dbReference type="Pfam" id="PF00437">
    <property type="entry name" value="T2SSE"/>
    <property type="match status" value="1"/>
</dbReference>
<dbReference type="AlphaFoldDB" id="A0A5B8Y0X0"/>
<feature type="domain" description="Helix-turn-helix" evidence="5">
    <location>
        <begin position="7"/>
        <end position="52"/>
    </location>
</feature>
<dbReference type="PANTHER" id="PTHR30258">
    <property type="entry name" value="TYPE II SECRETION SYSTEM PROTEIN GSPE-RELATED"/>
    <property type="match status" value="1"/>
</dbReference>
<evidence type="ECO:0000259" key="4">
    <source>
        <dbReference type="Pfam" id="PF00437"/>
    </source>
</evidence>
<dbReference type="EMBL" id="CP042467">
    <property type="protein sequence ID" value="QED29993.1"/>
    <property type="molecule type" value="Genomic_DNA"/>
</dbReference>
<protein>
    <submittedName>
        <fullName evidence="6">Helix-turn-helix domain-containing protein</fullName>
    </submittedName>
</protein>